<feature type="coiled-coil region" evidence="8">
    <location>
        <begin position="35"/>
        <end position="69"/>
    </location>
</feature>
<accession>A0A8H6CR43</accession>
<evidence type="ECO:0000256" key="2">
    <source>
        <dbReference type="ARBA" id="ARBA00004584"/>
    </source>
</evidence>
<evidence type="ECO:0000256" key="8">
    <source>
        <dbReference type="SAM" id="Coils"/>
    </source>
</evidence>
<keyword evidence="5 8" id="KW-0175">Coiled coil</keyword>
<dbReference type="AlphaFoldDB" id="A0A8H6CR43"/>
<evidence type="ECO:0000256" key="6">
    <source>
        <dbReference type="ARBA" id="ARBA00023242"/>
    </source>
</evidence>
<feature type="coiled-coil region" evidence="8">
    <location>
        <begin position="147"/>
        <end position="174"/>
    </location>
</feature>
<keyword evidence="7" id="KW-0137">Centromere</keyword>
<name>A0A8H6CR43_9LECA</name>
<dbReference type="EMBL" id="JACCJB010000004">
    <property type="protein sequence ID" value="KAF6228134.1"/>
    <property type="molecule type" value="Genomic_DNA"/>
</dbReference>
<keyword evidence="10" id="KW-1185">Reference proteome</keyword>
<dbReference type="GO" id="GO:0000775">
    <property type="term" value="C:chromosome, centromeric region"/>
    <property type="evidence" value="ECO:0007669"/>
    <property type="project" value="UniProtKB-SubCell"/>
</dbReference>
<dbReference type="InterPro" id="IPR020993">
    <property type="entry name" value="Centromere_CenpK"/>
</dbReference>
<keyword evidence="6" id="KW-0539">Nucleus</keyword>
<dbReference type="PANTHER" id="PTHR14401:SF6">
    <property type="entry name" value="CENTROMERE PROTEIN K"/>
    <property type="match status" value="1"/>
</dbReference>
<protein>
    <submittedName>
        <fullName evidence="9">Uncharacterized protein</fullName>
    </submittedName>
</protein>
<evidence type="ECO:0000256" key="7">
    <source>
        <dbReference type="ARBA" id="ARBA00023328"/>
    </source>
</evidence>
<gene>
    <name evidence="9" type="ORF">HO133_007862</name>
</gene>
<evidence type="ECO:0000256" key="5">
    <source>
        <dbReference type="ARBA" id="ARBA00023054"/>
    </source>
</evidence>
<dbReference type="GO" id="GO:0051382">
    <property type="term" value="P:kinetochore assembly"/>
    <property type="evidence" value="ECO:0007669"/>
    <property type="project" value="InterPro"/>
</dbReference>
<evidence type="ECO:0000256" key="1">
    <source>
        <dbReference type="ARBA" id="ARBA00004123"/>
    </source>
</evidence>
<keyword evidence="4" id="KW-0158">Chromosome</keyword>
<proteinExistence type="inferred from homology"/>
<comment type="similarity">
    <text evidence="3">Belongs to the CENP-K/MCM22 family.</text>
</comment>
<evidence type="ECO:0000313" key="9">
    <source>
        <dbReference type="EMBL" id="KAF6228134.1"/>
    </source>
</evidence>
<reference evidence="9 10" key="1">
    <citation type="journal article" date="2020" name="Genomics">
        <title>Complete, high-quality genomes from long-read metagenomic sequencing of two wolf lichen thalli reveals enigmatic genome architecture.</title>
        <authorList>
            <person name="McKenzie S.K."/>
            <person name="Walston R.F."/>
            <person name="Allen J.L."/>
        </authorList>
    </citation>
    <scope>NUCLEOTIDE SEQUENCE [LARGE SCALE GENOMIC DNA]</scope>
    <source>
        <strain evidence="9">WasteWater1</strain>
    </source>
</reference>
<evidence type="ECO:0000313" key="10">
    <source>
        <dbReference type="Proteomes" id="UP000593566"/>
    </source>
</evidence>
<dbReference type="PANTHER" id="PTHR14401">
    <property type="entry name" value="CENTROMERE PROTEIN K"/>
    <property type="match status" value="1"/>
</dbReference>
<evidence type="ECO:0000256" key="4">
    <source>
        <dbReference type="ARBA" id="ARBA00022454"/>
    </source>
</evidence>
<comment type="caution">
    <text evidence="9">The sequence shown here is derived from an EMBL/GenBank/DDBJ whole genome shotgun (WGS) entry which is preliminary data.</text>
</comment>
<dbReference type="GO" id="GO:0005634">
    <property type="term" value="C:nucleus"/>
    <property type="evidence" value="ECO:0007669"/>
    <property type="project" value="UniProtKB-SubCell"/>
</dbReference>
<evidence type="ECO:0000256" key="3">
    <source>
        <dbReference type="ARBA" id="ARBA00005795"/>
    </source>
</evidence>
<sequence length="354" mass="39915">MAIESQYLGKLQEYVTKTKDIDYGQNNADGDEDYAARLSKSLQSLQNQVKQHEAALERLRATARAVSVDEPSKDSRQRLQQLRTVTAAYRSLTPSEPLLPSPDSPLPALLALRKTLNMVDQSKSAITETKDNVSKSRKHLRQEEADLRDARSITQALEGRIEKLRLENEERSEKSTEESANTIIQEQQQRKRHYMMALRDLVKAFNKFVDEQLAAMLAAEDLGGPTVGDSVEVDEEMLKAGFNQQGRARKMDADIARTEAKRKMRNDEIWGSENGNEDEEIGVRSEKEAALASFRTLTEDLLNAAAGDEDSDSYINISRESAAVRFLVRAKVAQFHTDDARKLRLVDFGRGWDN</sequence>
<dbReference type="RefSeq" id="XP_037156068.1">
    <property type="nucleotide sequence ID" value="XM_037298732.1"/>
</dbReference>
<organism evidence="9 10">
    <name type="scientific">Letharia lupina</name>
    <dbReference type="NCBI Taxonomy" id="560253"/>
    <lineage>
        <taxon>Eukaryota</taxon>
        <taxon>Fungi</taxon>
        <taxon>Dikarya</taxon>
        <taxon>Ascomycota</taxon>
        <taxon>Pezizomycotina</taxon>
        <taxon>Lecanoromycetes</taxon>
        <taxon>OSLEUM clade</taxon>
        <taxon>Lecanoromycetidae</taxon>
        <taxon>Lecanorales</taxon>
        <taxon>Lecanorineae</taxon>
        <taxon>Parmeliaceae</taxon>
        <taxon>Letharia</taxon>
    </lineage>
</organism>
<dbReference type="GeneID" id="59336259"/>
<dbReference type="Proteomes" id="UP000593566">
    <property type="component" value="Unassembled WGS sequence"/>
</dbReference>
<dbReference type="GO" id="GO:0000070">
    <property type="term" value="P:mitotic sister chromatid segregation"/>
    <property type="evidence" value="ECO:0007669"/>
    <property type="project" value="TreeGrafter"/>
</dbReference>
<comment type="subcellular location">
    <subcellularLocation>
        <location evidence="2">Chromosome</location>
        <location evidence="2">Centromere</location>
    </subcellularLocation>
    <subcellularLocation>
        <location evidence="1">Nucleus</location>
    </subcellularLocation>
</comment>